<dbReference type="AlphaFoldDB" id="A0A814HWG8"/>
<dbReference type="Pfam" id="PF18718">
    <property type="entry name" value="CxC5"/>
    <property type="match status" value="1"/>
</dbReference>
<gene>
    <name evidence="2" type="ORF">OXX778_LOCUS17182</name>
</gene>
<evidence type="ECO:0000259" key="1">
    <source>
        <dbReference type="Pfam" id="PF18718"/>
    </source>
</evidence>
<evidence type="ECO:0000313" key="2">
    <source>
        <dbReference type="EMBL" id="CAF1017018.1"/>
    </source>
</evidence>
<feature type="domain" description="CxC5 like cysteine cluster associated with KDZ" evidence="1">
    <location>
        <begin position="86"/>
        <end position="197"/>
    </location>
</feature>
<dbReference type="EMBL" id="CAJNOC010004308">
    <property type="protein sequence ID" value="CAF1017018.1"/>
    <property type="molecule type" value="Genomic_DNA"/>
</dbReference>
<keyword evidence="3" id="KW-1185">Reference proteome</keyword>
<proteinExistence type="predicted"/>
<comment type="caution">
    <text evidence="2">The sequence shown here is derived from an EMBL/GenBank/DDBJ whole genome shotgun (WGS) entry which is preliminary data.</text>
</comment>
<organism evidence="2 3">
    <name type="scientific">Brachionus calyciflorus</name>
    <dbReference type="NCBI Taxonomy" id="104777"/>
    <lineage>
        <taxon>Eukaryota</taxon>
        <taxon>Metazoa</taxon>
        <taxon>Spiralia</taxon>
        <taxon>Gnathifera</taxon>
        <taxon>Rotifera</taxon>
        <taxon>Eurotatoria</taxon>
        <taxon>Monogononta</taxon>
        <taxon>Pseudotrocha</taxon>
        <taxon>Ploima</taxon>
        <taxon>Brachionidae</taxon>
        <taxon>Brachionus</taxon>
    </lineage>
</organism>
<reference evidence="2" key="1">
    <citation type="submission" date="2021-02" db="EMBL/GenBank/DDBJ databases">
        <authorList>
            <person name="Nowell W R."/>
        </authorList>
    </citation>
    <scope>NUCLEOTIDE SEQUENCE</scope>
    <source>
        <strain evidence="2">Ploen Becks lab</strain>
    </source>
</reference>
<accession>A0A814HWG8</accession>
<sequence length="595" mass="71011">MIENFIFPFNQIDDLFIFYRIRDSISSKCLNDQVDLLNSFVQKSYKFDDILHFLNNSEHLKDFLPNNFFKKLKSLDEFICKAKDLNFTPDIVLCIKCKEPVRPISKKTEAVVYSLNEGSRNCFLQDKKCIKCNYRYSLSFYYTSDNKRFFYPNVLKEKFISFSNETIVEIKLLFKLTCDIIFNHSSFKSFTNSFNYFHNYDRALINKRQNLEEKRLTETWFYYRFILGKYDFLLEEKIEAFYVNKLDENLQRFNNSIQKSFIKKWSSKDHLNNCKHNDCSFSISIDGNHKINRLKCMYDNVSIKQNEFGDFKIGCLNSPLRNSYYCKSHSSVDEKMTFNYEDKQFKCNVSQIKCRQPGRLEGKNLKIHDSFIDHNENLFYLVNYDYEDPFWAGEKQIPHSVIDNFLSNLKRDIIDSCNSMKKFTLPCEKKNRTVGVFLATFNCGIVCGFKEILKKETLIQTLNFCLELTENLEKCPRYFTYDDACHLKKLLNNGERIKNSSERLDKLKNINLLVDRFHFKTHKKTDLYCKNNCDPDLYQEMANINTSVAEQVNFWYSGFKHNVKHMSRERFRFFIFTISDEKNKIIINPNIRIEI</sequence>
<name>A0A814HWG8_9BILA</name>
<protein>
    <recommendedName>
        <fullName evidence="1">CxC5 like cysteine cluster associated with KDZ domain-containing protein</fullName>
    </recommendedName>
</protein>
<dbReference type="InterPro" id="IPR041539">
    <property type="entry name" value="CxC5"/>
</dbReference>
<evidence type="ECO:0000313" key="3">
    <source>
        <dbReference type="Proteomes" id="UP000663879"/>
    </source>
</evidence>
<dbReference type="OrthoDB" id="9989249at2759"/>
<dbReference type="Proteomes" id="UP000663879">
    <property type="component" value="Unassembled WGS sequence"/>
</dbReference>